<feature type="region of interest" description="Disordered" evidence="1">
    <location>
        <begin position="35"/>
        <end position="66"/>
    </location>
</feature>
<gene>
    <name evidence="3" type="ORF">GLAREA_09575</name>
</gene>
<evidence type="ECO:0000313" key="3">
    <source>
        <dbReference type="EMBL" id="EPE28454.1"/>
    </source>
</evidence>
<keyword evidence="2" id="KW-0812">Transmembrane</keyword>
<dbReference type="eggNOG" id="ENOG502RX75">
    <property type="taxonomic scope" value="Eukaryota"/>
</dbReference>
<evidence type="ECO:0000256" key="2">
    <source>
        <dbReference type="SAM" id="Phobius"/>
    </source>
</evidence>
<dbReference type="EMBL" id="KE145368">
    <property type="protein sequence ID" value="EPE28454.1"/>
    <property type="molecule type" value="Genomic_DNA"/>
</dbReference>
<name>S3CTU6_GLAL2</name>
<dbReference type="PANTHER" id="PTHR35041">
    <property type="entry name" value="MEDIATOR OF RNA POLYMERASE II TRANSCRIPTION SUBUNIT 1"/>
    <property type="match status" value="1"/>
</dbReference>
<keyword evidence="2" id="KW-1133">Transmembrane helix</keyword>
<dbReference type="OMA" id="CSYTIEF"/>
<evidence type="ECO:0000313" key="4">
    <source>
        <dbReference type="Proteomes" id="UP000016922"/>
    </source>
</evidence>
<dbReference type="PANTHER" id="PTHR35041:SF3">
    <property type="entry name" value="FORMYLMETHIONINE DEFORMYLASE-LIKE PROTEIN"/>
    <property type="match status" value="1"/>
</dbReference>
<feature type="compositionally biased region" description="Basic and acidic residues" evidence="1">
    <location>
        <begin position="56"/>
        <end position="66"/>
    </location>
</feature>
<dbReference type="OrthoDB" id="5340195at2759"/>
<dbReference type="AlphaFoldDB" id="S3CTU6"/>
<feature type="transmembrane region" description="Helical" evidence="2">
    <location>
        <begin position="108"/>
        <end position="131"/>
    </location>
</feature>
<keyword evidence="2" id="KW-0472">Membrane</keyword>
<dbReference type="KEGG" id="glz:GLAREA_09575"/>
<dbReference type="RefSeq" id="XP_008084362.1">
    <property type="nucleotide sequence ID" value="XM_008086171.1"/>
</dbReference>
<feature type="transmembrane region" description="Helical" evidence="2">
    <location>
        <begin position="143"/>
        <end position="165"/>
    </location>
</feature>
<organism evidence="3 4">
    <name type="scientific">Glarea lozoyensis (strain ATCC 20868 / MF5171)</name>
    <dbReference type="NCBI Taxonomy" id="1116229"/>
    <lineage>
        <taxon>Eukaryota</taxon>
        <taxon>Fungi</taxon>
        <taxon>Dikarya</taxon>
        <taxon>Ascomycota</taxon>
        <taxon>Pezizomycotina</taxon>
        <taxon>Leotiomycetes</taxon>
        <taxon>Helotiales</taxon>
        <taxon>Helotiaceae</taxon>
        <taxon>Glarea</taxon>
    </lineage>
</organism>
<accession>S3CTU6</accession>
<reference evidence="3 4" key="1">
    <citation type="journal article" date="2013" name="BMC Genomics">
        <title>Genomics-driven discovery of the pneumocandin biosynthetic gene cluster in the fungus Glarea lozoyensis.</title>
        <authorList>
            <person name="Chen L."/>
            <person name="Yue Q."/>
            <person name="Zhang X."/>
            <person name="Xiang M."/>
            <person name="Wang C."/>
            <person name="Li S."/>
            <person name="Che Y."/>
            <person name="Ortiz-Lopez F.J."/>
            <person name="Bills G.F."/>
            <person name="Liu X."/>
            <person name="An Z."/>
        </authorList>
    </citation>
    <scope>NUCLEOTIDE SEQUENCE [LARGE SCALE GENOMIC DNA]</scope>
    <source>
        <strain evidence="4">ATCC 20868 / MF5171</strain>
    </source>
</reference>
<protein>
    <submittedName>
        <fullName evidence="3">Uncharacterized protein</fullName>
    </submittedName>
</protein>
<dbReference type="GeneID" id="19468622"/>
<feature type="transmembrane region" description="Helical" evidence="2">
    <location>
        <begin position="626"/>
        <end position="650"/>
    </location>
</feature>
<dbReference type="Proteomes" id="UP000016922">
    <property type="component" value="Unassembled WGS sequence"/>
</dbReference>
<keyword evidence="4" id="KW-1185">Reference proteome</keyword>
<sequence length="719" mass="79513">MRTDGQHNSPLNGQHKSQFTVQLGDYVSFDDEKTARKASPCAPMKMDSFNSSRSFTSDRNEYASNRRDSSLQLYDTEHGPPSASFLLPSQSSPLNPKSTKFGWWNPMWLMYGFFTIGIGGAVGHHAFYASLDGTEAREQLRMLRYGAALSYVAKAFLMASVVLAFRQQIWATVRRKLLSVGAIDSLFAVIEDPFAMLNLEVFKSAKIAMFLALVVWTSPLTVILTPGTLTVESAELVNATMCPSVRTLNFSPEANTQWRDMPKVNGFNELSLSWFNSTTSGNKPLDGNDPQNSFDYYTSPSQQVVSIATLSTYLQAPVGRTNASIEVCGSGWNCTFQITFDGPGYKCSDVLESEKDAPFNKSVLLPSGTSSYVAHASLGEYASVQLESGIGGIPLQPAPYPADFGAFRTEPIIWIGHSVIKDPSQPFPQNSSDPNWDTAFEPKILKCEHYETKYTVQINYTSAVQFTNVTHEYIKPIVDTQLVPGLAANDGTRDNTTATPAENYVFPNKDVKNYRLVSAYHSLGVQLRKSINGTIDFNAAGLQITNTDATNTKIIDMEHYLPVPDLMGALQSLYDDIILSLLSNPQFLVVAWAADPSTPSGKRTDGPLHPCTRTRIRNIFVYRKRVLWIVYGIFISLATISIIFGALAIAKNEGHFRRSRFSSIVGASRGAQLDHLDWRVDKRGHVPGSVRRTKLQYGQATHGTGTRRDLGEIFHKSDN</sequence>
<evidence type="ECO:0000256" key="1">
    <source>
        <dbReference type="SAM" id="MobiDB-lite"/>
    </source>
</evidence>
<feature type="transmembrane region" description="Helical" evidence="2">
    <location>
        <begin position="207"/>
        <end position="229"/>
    </location>
</feature>
<proteinExistence type="predicted"/>
<dbReference type="STRING" id="1116229.S3CTU6"/>
<dbReference type="HOGENOM" id="CLU_008809_0_0_1"/>